<dbReference type="AlphaFoldDB" id="A0AAW2G4K3"/>
<organism evidence="1 2">
    <name type="scientific">Cardiocondyla obscurior</name>
    <dbReference type="NCBI Taxonomy" id="286306"/>
    <lineage>
        <taxon>Eukaryota</taxon>
        <taxon>Metazoa</taxon>
        <taxon>Ecdysozoa</taxon>
        <taxon>Arthropoda</taxon>
        <taxon>Hexapoda</taxon>
        <taxon>Insecta</taxon>
        <taxon>Pterygota</taxon>
        <taxon>Neoptera</taxon>
        <taxon>Endopterygota</taxon>
        <taxon>Hymenoptera</taxon>
        <taxon>Apocrita</taxon>
        <taxon>Aculeata</taxon>
        <taxon>Formicoidea</taxon>
        <taxon>Formicidae</taxon>
        <taxon>Myrmicinae</taxon>
        <taxon>Cardiocondyla</taxon>
    </lineage>
</organism>
<name>A0AAW2G4K3_9HYME</name>
<evidence type="ECO:0000313" key="2">
    <source>
        <dbReference type="Proteomes" id="UP001430953"/>
    </source>
</evidence>
<comment type="caution">
    <text evidence="1">The sequence shown here is derived from an EMBL/GenBank/DDBJ whole genome shotgun (WGS) entry which is preliminary data.</text>
</comment>
<reference evidence="1 2" key="1">
    <citation type="submission" date="2023-03" db="EMBL/GenBank/DDBJ databases">
        <title>High recombination rates correlate with genetic variation in Cardiocondyla obscurior ants.</title>
        <authorList>
            <person name="Errbii M."/>
        </authorList>
    </citation>
    <scope>NUCLEOTIDE SEQUENCE [LARGE SCALE GENOMIC DNA]</scope>
    <source>
        <strain evidence="1">Alpha-2009</strain>
        <tissue evidence="1">Whole body</tissue>
    </source>
</reference>
<sequence length="120" mass="13381">MEATQTSCPSRGVRTVHATVEFKFRMASPSGARRTNERGMRTLCRCCRRCRCVPQCKRHFLCPRVKKAAARWAAVTRRGGSGTWPSWRARGAGSSCRGWPSPDDRFLLASTVFLAASECL</sequence>
<accession>A0AAW2G4K3</accession>
<keyword evidence="2" id="KW-1185">Reference proteome</keyword>
<dbReference type="EMBL" id="JADYXP020000007">
    <property type="protein sequence ID" value="KAL0121062.1"/>
    <property type="molecule type" value="Genomic_DNA"/>
</dbReference>
<evidence type="ECO:0000313" key="1">
    <source>
        <dbReference type="EMBL" id="KAL0121062.1"/>
    </source>
</evidence>
<proteinExistence type="predicted"/>
<gene>
    <name evidence="1" type="ORF">PUN28_008646</name>
</gene>
<dbReference type="Proteomes" id="UP001430953">
    <property type="component" value="Unassembled WGS sequence"/>
</dbReference>
<protein>
    <submittedName>
        <fullName evidence="1">Uncharacterized protein</fullName>
    </submittedName>
</protein>